<dbReference type="GO" id="GO:0016757">
    <property type="term" value="F:glycosyltransferase activity"/>
    <property type="evidence" value="ECO:0007669"/>
    <property type="project" value="UniProtKB-KW"/>
</dbReference>
<reference evidence="2" key="1">
    <citation type="submission" date="2021-12" db="EMBL/GenBank/DDBJ databases">
        <authorList>
            <person name="Ulrich A."/>
        </authorList>
    </citation>
    <scope>NUCLEOTIDE SEQUENCE</scope>
    <source>
        <strain evidence="2">A1P009</strain>
    </source>
</reference>
<dbReference type="Pfam" id="PF13692">
    <property type="entry name" value="Glyco_trans_1_4"/>
    <property type="match status" value="1"/>
</dbReference>
<dbReference type="RefSeq" id="WP_232147976.1">
    <property type="nucleotide sequence ID" value="NZ_CP089507.1"/>
</dbReference>
<gene>
    <name evidence="2" type="ORF">LTT95_02710</name>
</gene>
<dbReference type="Pfam" id="PF13439">
    <property type="entry name" value="Glyco_transf_4"/>
    <property type="match status" value="1"/>
</dbReference>
<dbReference type="PANTHER" id="PTHR12526">
    <property type="entry name" value="GLYCOSYLTRANSFERASE"/>
    <property type="match status" value="1"/>
</dbReference>
<dbReference type="Gene3D" id="3.40.50.2000">
    <property type="entry name" value="Glycogen Phosphorylase B"/>
    <property type="match status" value="2"/>
</dbReference>
<keyword evidence="2" id="KW-0808">Transferase</keyword>
<evidence type="ECO:0000259" key="1">
    <source>
        <dbReference type="Pfam" id="PF13439"/>
    </source>
</evidence>
<comment type="caution">
    <text evidence="2">The sequence shown here is derived from an EMBL/GenBank/DDBJ whole genome shotgun (WGS) entry which is preliminary data.</text>
</comment>
<accession>A0ABS8UAD3</accession>
<proteinExistence type="predicted"/>
<protein>
    <submittedName>
        <fullName evidence="2">Glycosyltransferase</fullName>
        <ecNumber evidence="2">2.4.-.-</ecNumber>
    </submittedName>
</protein>
<dbReference type="EC" id="2.4.-.-" evidence="2"/>
<evidence type="ECO:0000313" key="3">
    <source>
        <dbReference type="Proteomes" id="UP001430360"/>
    </source>
</evidence>
<evidence type="ECO:0000313" key="2">
    <source>
        <dbReference type="EMBL" id="MCD9095852.1"/>
    </source>
</evidence>
<sequence length="345" mass="38555">MYTLMQLLVSLGYAVTLYCEDEAPSAEDVERLRAIDVHVLFPVDGYPHWLLDATTPYSAIIVCRYHLAWHWMPLLRHALPHALQILDTVDLHHLRERREAYLHQSALRRTIAAQTRRHEMRMIRHADATWVVSTAERDYLHDLVPDAQIDVVPNLHDYVDCIAPFDGRSGLLFVGGGRHPPNIDAITWLLREIFPRIRAQLPDVHLHVVGDGIVEAAGIVRERHPGVMFHGHVPDLASLLATCRISIAPLRFGAGVKGKVTQALVHGLPVVTTPIGAEGLQLESRTHAMIEDAASALASAAVDLHENPALWQRLSDNGRLIMRQRFSLDQVRATLAARLPAPTKT</sequence>
<organism evidence="2 3">
    <name type="scientific">Luteimonas fraxinea</name>
    <dbReference type="NCBI Taxonomy" id="2901869"/>
    <lineage>
        <taxon>Bacteria</taxon>
        <taxon>Pseudomonadati</taxon>
        <taxon>Pseudomonadota</taxon>
        <taxon>Gammaproteobacteria</taxon>
        <taxon>Lysobacterales</taxon>
        <taxon>Lysobacteraceae</taxon>
        <taxon>Luteimonas</taxon>
    </lineage>
</organism>
<name>A0ABS8UAD3_9GAMM</name>
<feature type="domain" description="Glycosyltransferase subfamily 4-like N-terminal" evidence="1">
    <location>
        <begin position="2"/>
        <end position="154"/>
    </location>
</feature>
<dbReference type="CDD" id="cd03801">
    <property type="entry name" value="GT4_PimA-like"/>
    <property type="match status" value="1"/>
</dbReference>
<reference evidence="2" key="2">
    <citation type="journal article" date="2022" name="Syst. Appl. Microbiol.">
        <title>Physiological and genomic characterisation of Luteimonas fraxinea sp. nov., a bacterial species associated with trees tolerant to ash dieback.</title>
        <authorList>
            <person name="Ulrich K."/>
            <person name="Becker R."/>
            <person name="Behrendt U."/>
            <person name="Kube M."/>
            <person name="Schneck V."/>
            <person name="Ulrich A."/>
        </authorList>
    </citation>
    <scope>NUCLEOTIDE SEQUENCE</scope>
    <source>
        <strain evidence="2">A1P009</strain>
    </source>
</reference>
<keyword evidence="2" id="KW-0328">Glycosyltransferase</keyword>
<dbReference type="InterPro" id="IPR028098">
    <property type="entry name" value="Glyco_trans_4-like_N"/>
</dbReference>
<dbReference type="EMBL" id="JAJQKU010000001">
    <property type="protein sequence ID" value="MCD9095852.1"/>
    <property type="molecule type" value="Genomic_DNA"/>
</dbReference>
<dbReference type="Proteomes" id="UP001430360">
    <property type="component" value="Unassembled WGS sequence"/>
</dbReference>
<keyword evidence="3" id="KW-1185">Reference proteome</keyword>
<dbReference type="PANTHER" id="PTHR12526:SF584">
    <property type="entry name" value="GLYCOSYLTRANSFERASE"/>
    <property type="match status" value="1"/>
</dbReference>
<dbReference type="SUPFAM" id="SSF53756">
    <property type="entry name" value="UDP-Glycosyltransferase/glycogen phosphorylase"/>
    <property type="match status" value="1"/>
</dbReference>